<evidence type="ECO:0000313" key="1">
    <source>
        <dbReference type="EMBL" id="MBU5675482.1"/>
    </source>
</evidence>
<organism evidence="1 2">
    <name type="scientific">Alkaliphilus flagellatus</name>
    <dbReference type="NCBI Taxonomy" id="2841507"/>
    <lineage>
        <taxon>Bacteria</taxon>
        <taxon>Bacillati</taxon>
        <taxon>Bacillota</taxon>
        <taxon>Clostridia</taxon>
        <taxon>Peptostreptococcales</taxon>
        <taxon>Natronincolaceae</taxon>
        <taxon>Alkaliphilus</taxon>
    </lineage>
</organism>
<keyword evidence="2" id="KW-1185">Reference proteome</keyword>
<gene>
    <name evidence="1" type="ORF">KQI88_03515</name>
</gene>
<protein>
    <submittedName>
        <fullName evidence="1">DUF2785 domain-containing protein</fullName>
    </submittedName>
</protein>
<dbReference type="Pfam" id="PF10978">
    <property type="entry name" value="DUF2785"/>
    <property type="match status" value="1"/>
</dbReference>
<reference evidence="1 2" key="1">
    <citation type="submission" date="2021-06" db="EMBL/GenBank/DDBJ databases">
        <authorList>
            <person name="Sun Q."/>
            <person name="Li D."/>
        </authorList>
    </citation>
    <scope>NUCLEOTIDE SEQUENCE [LARGE SCALE GENOMIC DNA]</scope>
    <source>
        <strain evidence="1 2">MSJ-5</strain>
    </source>
</reference>
<dbReference type="InterPro" id="IPR021247">
    <property type="entry name" value="DUF2785"/>
</dbReference>
<evidence type="ECO:0000313" key="2">
    <source>
        <dbReference type="Proteomes" id="UP000779508"/>
    </source>
</evidence>
<proteinExistence type="predicted"/>
<dbReference type="EMBL" id="JAHLQK010000001">
    <property type="protein sequence ID" value="MBU5675482.1"/>
    <property type="molecule type" value="Genomic_DNA"/>
</dbReference>
<name>A0ABS6G174_9FIRM</name>
<dbReference type="RefSeq" id="WP_216414960.1">
    <property type="nucleotide sequence ID" value="NZ_JAHLQK010000001.1"/>
</dbReference>
<sequence length="277" mass="32905">MNEKQLKEVLSTINKHEFKFSSEDAEEIIDAMLTHIGSIDFELRDELIYSTLSKWIIDKRISNEKLREILERCLVNLSFGLRETESDTVFMRSFSILILTSILYYDNDINSFLLEKEVIRVYEKIVEYALSEKDLRGYVINKGWAHSVAHLADCLDELSKNKYLGSEELYQILNVIYTKVSTNHIAYSFGEDERLVTAVVSVVARNILVMERVKEWLNHFSDFENPSNWPKDYWFIVNTKTFIRSLYFRTLTYKEYQWLNKYTLEVLTEINQKFPEY</sequence>
<dbReference type="Proteomes" id="UP000779508">
    <property type="component" value="Unassembled WGS sequence"/>
</dbReference>
<accession>A0ABS6G174</accession>
<comment type="caution">
    <text evidence="1">The sequence shown here is derived from an EMBL/GenBank/DDBJ whole genome shotgun (WGS) entry which is preliminary data.</text>
</comment>